<organism evidence="1 2">
    <name type="scientific">Cirrhinus molitorella</name>
    <name type="common">mud carp</name>
    <dbReference type="NCBI Taxonomy" id="172907"/>
    <lineage>
        <taxon>Eukaryota</taxon>
        <taxon>Metazoa</taxon>
        <taxon>Chordata</taxon>
        <taxon>Craniata</taxon>
        <taxon>Vertebrata</taxon>
        <taxon>Euteleostomi</taxon>
        <taxon>Actinopterygii</taxon>
        <taxon>Neopterygii</taxon>
        <taxon>Teleostei</taxon>
        <taxon>Ostariophysi</taxon>
        <taxon>Cypriniformes</taxon>
        <taxon>Cyprinidae</taxon>
        <taxon>Labeoninae</taxon>
        <taxon>Labeonini</taxon>
        <taxon>Cirrhinus</taxon>
    </lineage>
</organism>
<proteinExistence type="predicted"/>
<comment type="caution">
    <text evidence="1">The sequence shown here is derived from an EMBL/GenBank/DDBJ whole genome shotgun (WGS) entry which is preliminary data.</text>
</comment>
<gene>
    <name evidence="1" type="ORF">Q8A67_012978</name>
</gene>
<keyword evidence="2" id="KW-1185">Reference proteome</keyword>
<reference evidence="1" key="1">
    <citation type="submission" date="2023-08" db="EMBL/GenBank/DDBJ databases">
        <title>Chromosome-level Genome Assembly of mud carp (Cirrhinus molitorella).</title>
        <authorList>
            <person name="Liu H."/>
        </authorList>
    </citation>
    <scope>NUCLEOTIDE SEQUENCE</scope>
    <source>
        <strain evidence="1">Prfri</strain>
        <tissue evidence="1">Muscle</tissue>
    </source>
</reference>
<dbReference type="AlphaFoldDB" id="A0AA88PSC1"/>
<accession>A0AA88PSC1</accession>
<name>A0AA88PSC1_9TELE</name>
<evidence type="ECO:0000313" key="2">
    <source>
        <dbReference type="Proteomes" id="UP001187343"/>
    </source>
</evidence>
<dbReference type="Proteomes" id="UP001187343">
    <property type="component" value="Unassembled WGS sequence"/>
</dbReference>
<protein>
    <submittedName>
        <fullName evidence="1">Uncharacterized protein</fullName>
    </submittedName>
</protein>
<evidence type="ECO:0000313" key="1">
    <source>
        <dbReference type="EMBL" id="KAK2892990.1"/>
    </source>
</evidence>
<dbReference type="EMBL" id="JAUYZG010000012">
    <property type="protein sequence ID" value="KAK2892990.1"/>
    <property type="molecule type" value="Genomic_DNA"/>
</dbReference>
<sequence length="185" mass="19688">MTVVIYGREVLAENQASPTHILPVSIYLNACFAERALPGGSALSGLGERKLSDWAWFDAGGGALGDLKGDEWNGLCFGRSGVPSRNLSARRAITHGLAGQESVIPVGSCISQATAIEINENIAFSRSLCGRQPALYLPSQGAPTYAGTLERKCHTSLSLESGSIMDIGKPKTRCYKQIGMHQHLS</sequence>